<dbReference type="Proteomes" id="UP000826793">
    <property type="component" value="Unassembled WGS sequence"/>
</dbReference>
<gene>
    <name evidence="1" type="ORF">H9710_06860</name>
</gene>
<dbReference type="AlphaFoldDB" id="A0A9D2SG49"/>
<evidence type="ECO:0000313" key="2">
    <source>
        <dbReference type="Proteomes" id="UP000826793"/>
    </source>
</evidence>
<protein>
    <submittedName>
        <fullName evidence="1">Uncharacterized protein</fullName>
    </submittedName>
</protein>
<comment type="caution">
    <text evidence="1">The sequence shown here is derived from an EMBL/GenBank/DDBJ whole genome shotgun (WGS) entry which is preliminary data.</text>
</comment>
<organism evidence="1 2">
    <name type="scientific">Candidatus Acutalibacter pullicola</name>
    <dbReference type="NCBI Taxonomy" id="2838417"/>
    <lineage>
        <taxon>Bacteria</taxon>
        <taxon>Bacillati</taxon>
        <taxon>Bacillota</taxon>
        <taxon>Clostridia</taxon>
        <taxon>Eubacteriales</taxon>
        <taxon>Acutalibacteraceae</taxon>
        <taxon>Acutalibacter</taxon>
    </lineage>
</organism>
<reference evidence="1" key="1">
    <citation type="journal article" date="2021" name="PeerJ">
        <title>Extensive microbial diversity within the chicken gut microbiome revealed by metagenomics and culture.</title>
        <authorList>
            <person name="Gilroy R."/>
            <person name="Ravi A."/>
            <person name="Getino M."/>
            <person name="Pursley I."/>
            <person name="Horton D.L."/>
            <person name="Alikhan N.F."/>
            <person name="Baker D."/>
            <person name="Gharbi K."/>
            <person name="Hall N."/>
            <person name="Watson M."/>
            <person name="Adriaenssens E.M."/>
            <person name="Foster-Nyarko E."/>
            <person name="Jarju S."/>
            <person name="Secka A."/>
            <person name="Antonio M."/>
            <person name="Oren A."/>
            <person name="Chaudhuri R.R."/>
            <person name="La Ragione R."/>
            <person name="Hildebrand F."/>
            <person name="Pallen M.J."/>
        </authorList>
    </citation>
    <scope>NUCLEOTIDE SEQUENCE</scope>
    <source>
        <strain evidence="1">CHK185-1770</strain>
    </source>
</reference>
<accession>A0A9D2SG49</accession>
<evidence type="ECO:0000313" key="1">
    <source>
        <dbReference type="EMBL" id="HJB98283.1"/>
    </source>
</evidence>
<reference evidence="1" key="2">
    <citation type="submission" date="2021-04" db="EMBL/GenBank/DDBJ databases">
        <authorList>
            <person name="Gilroy R."/>
        </authorList>
    </citation>
    <scope>NUCLEOTIDE SEQUENCE</scope>
    <source>
        <strain evidence="1">CHK185-1770</strain>
    </source>
</reference>
<name>A0A9D2SG49_9FIRM</name>
<sequence>MPEPSKMDLEAKLYFQSLPPALQEQLMQSAADLNTKEDLVRYCTNLLGGHAPEVQS</sequence>
<dbReference type="EMBL" id="DWXG01000052">
    <property type="protein sequence ID" value="HJB98283.1"/>
    <property type="molecule type" value="Genomic_DNA"/>
</dbReference>
<proteinExistence type="predicted"/>